<comment type="caution">
    <text evidence="3">The sequence shown here is derived from an EMBL/GenBank/DDBJ whole genome shotgun (WGS) entry which is preliminary data.</text>
</comment>
<accession>A0A367WSG8</accession>
<dbReference type="GO" id="GO:0000731">
    <property type="term" value="P:DNA synthesis involved in DNA repair"/>
    <property type="evidence" value="ECO:0007669"/>
    <property type="project" value="TreeGrafter"/>
</dbReference>
<feature type="domain" description="Protein CR006 P-loop" evidence="2">
    <location>
        <begin position="13"/>
        <end position="721"/>
    </location>
</feature>
<dbReference type="GO" id="GO:0006302">
    <property type="term" value="P:double-strand break repair"/>
    <property type="evidence" value="ECO:0007669"/>
    <property type="project" value="TreeGrafter"/>
</dbReference>
<dbReference type="Pfam" id="PF13166">
    <property type="entry name" value="AAA_13"/>
    <property type="match status" value="1"/>
</dbReference>
<evidence type="ECO:0000313" key="3">
    <source>
        <dbReference type="EMBL" id="RCK44404.1"/>
    </source>
</evidence>
<name>A0A367WSG8_9PROT</name>
<protein>
    <recommendedName>
        <fullName evidence="2">Protein CR006 P-loop domain-containing protein</fullName>
    </recommendedName>
</protein>
<proteinExistence type="predicted"/>
<dbReference type="SUPFAM" id="SSF52540">
    <property type="entry name" value="P-loop containing nucleoside triphosphate hydrolases"/>
    <property type="match status" value="1"/>
</dbReference>
<dbReference type="InterPro" id="IPR027417">
    <property type="entry name" value="P-loop_NTPase"/>
</dbReference>
<reference evidence="3 4" key="1">
    <citation type="submission" date="2014-07" db="EMBL/GenBank/DDBJ databases">
        <title>Draft genome sequence of Thalassospira xiamenensis IB13.</title>
        <authorList>
            <person name="Lai Q."/>
            <person name="Shao Z."/>
        </authorList>
    </citation>
    <scope>NUCLEOTIDE SEQUENCE [LARGE SCALE GENOMIC DNA]</scope>
    <source>
        <strain evidence="3 4">IB13</strain>
    </source>
</reference>
<dbReference type="RefSeq" id="WP_062961371.1">
    <property type="nucleotide sequence ID" value="NZ_JPWJ01000018.1"/>
</dbReference>
<gene>
    <name evidence="3" type="ORF">TH44_22600</name>
</gene>
<organism evidence="3 4">
    <name type="scientific">Thalassospira xiamenensis</name>
    <dbReference type="NCBI Taxonomy" id="220697"/>
    <lineage>
        <taxon>Bacteria</taxon>
        <taxon>Pseudomonadati</taxon>
        <taxon>Pseudomonadota</taxon>
        <taxon>Alphaproteobacteria</taxon>
        <taxon>Rhodospirillales</taxon>
        <taxon>Thalassospiraceae</taxon>
        <taxon>Thalassospira</taxon>
    </lineage>
</organism>
<feature type="coiled-coil region" evidence="1">
    <location>
        <begin position="444"/>
        <end position="471"/>
    </location>
</feature>
<dbReference type="Gene3D" id="3.40.50.300">
    <property type="entry name" value="P-loop containing nucleotide triphosphate hydrolases"/>
    <property type="match status" value="1"/>
</dbReference>
<dbReference type="AlphaFoldDB" id="A0A367WSG8"/>
<dbReference type="InterPro" id="IPR026866">
    <property type="entry name" value="CR006_AAA"/>
</dbReference>
<evidence type="ECO:0000259" key="2">
    <source>
        <dbReference type="Pfam" id="PF13166"/>
    </source>
</evidence>
<dbReference type="PANTHER" id="PTHR32182">
    <property type="entry name" value="DNA REPLICATION AND REPAIR PROTEIN RECF"/>
    <property type="match status" value="1"/>
</dbReference>
<dbReference type="Proteomes" id="UP000252266">
    <property type="component" value="Unassembled WGS sequence"/>
</dbReference>
<evidence type="ECO:0000256" key="1">
    <source>
        <dbReference type="SAM" id="Coils"/>
    </source>
</evidence>
<evidence type="ECO:0000313" key="4">
    <source>
        <dbReference type="Proteomes" id="UP000252266"/>
    </source>
</evidence>
<sequence length="758" mass="85587">MIIQKLLELRNAGIWRDFRAPSGLQFAPRTLIYGFNGSGKTTLARVFSTIERGNLEARLPKETTFKIETSTGETVSQDLTSTPFGNNLLVFNTDFVSRNFEWDTSSTTGIAYISEKKIDARKEYDLILPKISAATQQFKEKQKEKTKSDKDLADFKTRVARNIREIAASSIYTQSYDARKINSHYSKSFGAEKKLSEIDLEKYQKVLTQREPLPKLDFSPTLPTGLVDWFKVGQSLLTQSISAIILDEFEAHSAALRWVEEGLNYHDQHSVSDCLLCGNPFHEDRRVLLRSMFDKTWTEALETLKDAVNLGQKHQESLRELYRSIPKASEVTIEEREAFTTNRASMEEYIIKLGQRLGELLKGLEAREANPTQEAFVAEELVKFDLDQWLTEYAVIASALTQTVTKHNNAFEQFTATQKDAFSKIEEHVLATNQNEWTSLNKAIKDAEDAQVAAQEEAKDLSKRALELKNDLHDHGIGADRMNELIWSYLGHKELRLASEDGGYKILRATGTPATELSEGERTAVSFCFFLTQLAAEGRAPKDLVLVIDDPISSLDTAARTHAFSLLTRMTKKCAQVIVLTHNTSFMNMVKREFQNLQRRENKKQVTAFLALDCRSKGDGSERFTSLTLMSELLVKYDSEYHYLFSLVREAAQKKATDYVFLLPNATRKLLEIFATFCSPGEPSFAAALGEHSDVVKDKLDIRALERLIQIESHGTMEGLGSLPDLTLEEAIRAAEAAIKFIEEVGNAHYKKMIKVCA</sequence>
<keyword evidence="1" id="KW-0175">Coiled coil</keyword>
<dbReference type="EMBL" id="JPWJ01000018">
    <property type="protein sequence ID" value="RCK44404.1"/>
    <property type="molecule type" value="Genomic_DNA"/>
</dbReference>
<dbReference type="PANTHER" id="PTHR32182:SF22">
    <property type="entry name" value="ATP-DEPENDENT ENDONUCLEASE, OLD FAMILY-RELATED"/>
    <property type="match status" value="1"/>
</dbReference>